<dbReference type="AlphaFoldDB" id="A0A9Q3HSA3"/>
<dbReference type="EMBL" id="AVOT02024044">
    <property type="protein sequence ID" value="MBW0514482.1"/>
    <property type="molecule type" value="Genomic_DNA"/>
</dbReference>
<dbReference type="OrthoDB" id="2513944at2759"/>
<evidence type="ECO:0000313" key="1">
    <source>
        <dbReference type="EMBL" id="MBW0514482.1"/>
    </source>
</evidence>
<keyword evidence="2" id="KW-1185">Reference proteome</keyword>
<name>A0A9Q3HSA3_9BASI</name>
<organism evidence="1 2">
    <name type="scientific">Austropuccinia psidii MF-1</name>
    <dbReference type="NCBI Taxonomy" id="1389203"/>
    <lineage>
        <taxon>Eukaryota</taxon>
        <taxon>Fungi</taxon>
        <taxon>Dikarya</taxon>
        <taxon>Basidiomycota</taxon>
        <taxon>Pucciniomycotina</taxon>
        <taxon>Pucciniomycetes</taxon>
        <taxon>Pucciniales</taxon>
        <taxon>Sphaerophragmiaceae</taxon>
        <taxon>Austropuccinia</taxon>
    </lineage>
</organism>
<sequence length="150" mass="17231">MVRQENIETASTSTIIIPTSTVIIAQNNHEEPISSELINLDIIKTLQKAKHWANDQEQAITPQEAPKNLIDLVMAEANQLEKEKELKLPQEASVDIYKASHKAYKNALQHKQYQILEYLWKNCINSYLPVKRFLGHLSTFKLLIGWNPLI</sequence>
<comment type="caution">
    <text evidence="1">The sequence shown here is derived from an EMBL/GenBank/DDBJ whole genome shotgun (WGS) entry which is preliminary data.</text>
</comment>
<protein>
    <submittedName>
        <fullName evidence="1">Uncharacterized protein</fullName>
    </submittedName>
</protein>
<evidence type="ECO:0000313" key="2">
    <source>
        <dbReference type="Proteomes" id="UP000765509"/>
    </source>
</evidence>
<accession>A0A9Q3HSA3</accession>
<proteinExistence type="predicted"/>
<gene>
    <name evidence="1" type="ORF">O181_054197</name>
</gene>
<dbReference type="Proteomes" id="UP000765509">
    <property type="component" value="Unassembled WGS sequence"/>
</dbReference>
<reference evidence="1" key="1">
    <citation type="submission" date="2021-03" db="EMBL/GenBank/DDBJ databases">
        <title>Draft genome sequence of rust myrtle Austropuccinia psidii MF-1, a brazilian biotype.</title>
        <authorList>
            <person name="Quecine M.C."/>
            <person name="Pachon D.M.R."/>
            <person name="Bonatelli M.L."/>
            <person name="Correr F.H."/>
            <person name="Franceschini L.M."/>
            <person name="Leite T.F."/>
            <person name="Margarido G.R.A."/>
            <person name="Almeida C.A."/>
            <person name="Ferrarezi J.A."/>
            <person name="Labate C.A."/>
        </authorList>
    </citation>
    <scope>NUCLEOTIDE SEQUENCE</scope>
    <source>
        <strain evidence="1">MF-1</strain>
    </source>
</reference>